<reference evidence="2 3" key="1">
    <citation type="submission" date="2019-12" db="EMBL/GenBank/DDBJ databases">
        <title>Halocatena pleomorpha gen. nov. sp. nov., an extremely halophilic archaeon of family Halobacteriaceae isolated from saltpan soil.</title>
        <authorList>
            <person name="Pal Y."/>
            <person name="Verma A."/>
            <person name="Krishnamurthi S."/>
            <person name="Kumar P."/>
        </authorList>
    </citation>
    <scope>NUCLEOTIDE SEQUENCE [LARGE SCALE GENOMIC DNA]</scope>
    <source>
        <strain evidence="2 3">JCM 16495</strain>
    </source>
</reference>
<evidence type="ECO:0000313" key="3">
    <source>
        <dbReference type="Proteomes" id="UP000451471"/>
    </source>
</evidence>
<dbReference type="SUPFAM" id="SSF52402">
    <property type="entry name" value="Adenine nucleotide alpha hydrolases-like"/>
    <property type="match status" value="1"/>
</dbReference>
<dbReference type="InterPro" id="IPR014729">
    <property type="entry name" value="Rossmann-like_a/b/a_fold"/>
</dbReference>
<organism evidence="2 3">
    <name type="scientific">Halomarina oriensis</name>
    <dbReference type="NCBI Taxonomy" id="671145"/>
    <lineage>
        <taxon>Archaea</taxon>
        <taxon>Methanobacteriati</taxon>
        <taxon>Methanobacteriota</taxon>
        <taxon>Stenosarchaea group</taxon>
        <taxon>Halobacteria</taxon>
        <taxon>Halobacteriales</taxon>
        <taxon>Natronomonadaceae</taxon>
        <taxon>Halomarina</taxon>
    </lineage>
</organism>
<name>A0A6B0GPH8_9EURY</name>
<dbReference type="CDD" id="cd00293">
    <property type="entry name" value="USP-like"/>
    <property type="match status" value="1"/>
</dbReference>
<dbReference type="Gene3D" id="3.40.50.620">
    <property type="entry name" value="HUPs"/>
    <property type="match status" value="1"/>
</dbReference>
<dbReference type="Proteomes" id="UP000451471">
    <property type="component" value="Unassembled WGS sequence"/>
</dbReference>
<accession>A0A6B0GPH8</accession>
<dbReference type="RefSeq" id="WP_158206425.1">
    <property type="nucleotide sequence ID" value="NZ_WSZK01000039.1"/>
</dbReference>
<comment type="caution">
    <text evidence="2">The sequence shown here is derived from an EMBL/GenBank/DDBJ whole genome shotgun (WGS) entry which is preliminary data.</text>
</comment>
<dbReference type="Pfam" id="PF00582">
    <property type="entry name" value="Usp"/>
    <property type="match status" value="1"/>
</dbReference>
<dbReference type="EMBL" id="WSZK01000039">
    <property type="protein sequence ID" value="MWG36776.1"/>
    <property type="molecule type" value="Genomic_DNA"/>
</dbReference>
<gene>
    <name evidence="2" type="ORF">GQS65_20185</name>
</gene>
<dbReference type="AlphaFoldDB" id="A0A6B0GPH8"/>
<proteinExistence type="predicted"/>
<feature type="domain" description="UspA" evidence="1">
    <location>
        <begin position="19"/>
        <end position="161"/>
    </location>
</feature>
<evidence type="ECO:0000259" key="1">
    <source>
        <dbReference type="Pfam" id="PF00582"/>
    </source>
</evidence>
<sequence>MSRGTPETTRHSARAEPTNVLVSIEGAAADETVVRAAGQFVARTGGRLTVLNVMPTGAFADRQRARGRLPGFGRFTHAQAETERRASAEHVADEALAGLGIEYDCVGRVGRETNRILAEADERDCRRVFLSNRRRSSLGAMRASRVVDDLFDSFDGQVTVVQSVDASEPRQNELV</sequence>
<keyword evidence="3" id="KW-1185">Reference proteome</keyword>
<evidence type="ECO:0000313" key="2">
    <source>
        <dbReference type="EMBL" id="MWG36776.1"/>
    </source>
</evidence>
<dbReference type="InterPro" id="IPR006016">
    <property type="entry name" value="UspA"/>
</dbReference>
<protein>
    <recommendedName>
        <fullName evidence="1">UspA domain-containing protein</fullName>
    </recommendedName>
</protein>